<evidence type="ECO:0000313" key="1">
    <source>
        <dbReference type="EMBL" id="MFC3196167.1"/>
    </source>
</evidence>
<dbReference type="EMBL" id="JBHRTA010000004">
    <property type="protein sequence ID" value="MFC3196167.1"/>
    <property type="molecule type" value="Genomic_DNA"/>
</dbReference>
<gene>
    <name evidence="1" type="ORF">ACFOET_00940</name>
</gene>
<organism evidence="1 2">
    <name type="scientific">Parapedobacter deserti</name>
    <dbReference type="NCBI Taxonomy" id="1912957"/>
    <lineage>
        <taxon>Bacteria</taxon>
        <taxon>Pseudomonadati</taxon>
        <taxon>Bacteroidota</taxon>
        <taxon>Sphingobacteriia</taxon>
        <taxon>Sphingobacteriales</taxon>
        <taxon>Sphingobacteriaceae</taxon>
        <taxon>Parapedobacter</taxon>
    </lineage>
</organism>
<comment type="caution">
    <text evidence="1">The sequence shown here is derived from an EMBL/GenBank/DDBJ whole genome shotgun (WGS) entry which is preliminary data.</text>
</comment>
<evidence type="ECO:0008006" key="3">
    <source>
        <dbReference type="Google" id="ProtNLM"/>
    </source>
</evidence>
<evidence type="ECO:0000313" key="2">
    <source>
        <dbReference type="Proteomes" id="UP001595526"/>
    </source>
</evidence>
<dbReference type="Gene3D" id="3.40.50.620">
    <property type="entry name" value="HUPs"/>
    <property type="match status" value="1"/>
</dbReference>
<dbReference type="RefSeq" id="WP_379018617.1">
    <property type="nucleotide sequence ID" value="NZ_JBHRTA010000004.1"/>
</dbReference>
<reference evidence="2" key="1">
    <citation type="journal article" date="2019" name="Int. J. Syst. Evol. Microbiol.">
        <title>The Global Catalogue of Microorganisms (GCM) 10K type strain sequencing project: providing services to taxonomists for standard genome sequencing and annotation.</title>
        <authorList>
            <consortium name="The Broad Institute Genomics Platform"/>
            <consortium name="The Broad Institute Genome Sequencing Center for Infectious Disease"/>
            <person name="Wu L."/>
            <person name="Ma J."/>
        </authorList>
    </citation>
    <scope>NUCLEOTIDE SEQUENCE [LARGE SCALE GENOMIC DNA]</scope>
    <source>
        <strain evidence="2">KCTC 52416</strain>
    </source>
</reference>
<name>A0ABV7JLF4_9SPHI</name>
<proteinExistence type="predicted"/>
<sequence length="252" mass="29536">MEKIHLLWTGGWDSTYRILQLANKPVSIQPYYLLESTRKSKDFELRAIDIITKDIRQHPETKCVISELISIKIEDIVKNPEITDAYNEILKTNFFGSQYDWLARFAVTIKNLELTIHEDDKASSIIKKHGSLIKKQDELIGDYYVLDQDVSTESLIKVFGHYRFPILDANKLAMKRWAEEMNYIDIMNKTWFCHLPKSNKPCGICNPCMYTIEEGLEYRFSKGALRRYHVDKAARPIKNTFFYKVVKKIISL</sequence>
<accession>A0ABV7JLF4</accession>
<keyword evidence="2" id="KW-1185">Reference proteome</keyword>
<dbReference type="InterPro" id="IPR014729">
    <property type="entry name" value="Rossmann-like_a/b/a_fold"/>
</dbReference>
<dbReference type="SUPFAM" id="SSF52402">
    <property type="entry name" value="Adenine nucleotide alpha hydrolases-like"/>
    <property type="match status" value="1"/>
</dbReference>
<protein>
    <recommendedName>
        <fullName evidence="3">7-cyano-7-deazaguanine synthase</fullName>
    </recommendedName>
</protein>
<dbReference type="Proteomes" id="UP001595526">
    <property type="component" value="Unassembled WGS sequence"/>
</dbReference>